<dbReference type="SUPFAM" id="SSF46894">
    <property type="entry name" value="C-terminal effector domain of the bipartite response regulators"/>
    <property type="match status" value="1"/>
</dbReference>
<dbReference type="SMART" id="SM00421">
    <property type="entry name" value="HTH_LUXR"/>
    <property type="match status" value="1"/>
</dbReference>
<accession>A0ABT0B083</accession>
<organism evidence="2 3">
    <name type="scientific">Novosphingobium album</name>
    <name type="common">ex Hu et al. 2023</name>
    <dbReference type="NCBI Taxonomy" id="2930093"/>
    <lineage>
        <taxon>Bacteria</taxon>
        <taxon>Pseudomonadati</taxon>
        <taxon>Pseudomonadota</taxon>
        <taxon>Alphaproteobacteria</taxon>
        <taxon>Sphingomonadales</taxon>
        <taxon>Sphingomonadaceae</taxon>
        <taxon>Novosphingobium</taxon>
    </lineage>
</organism>
<evidence type="ECO:0000313" key="2">
    <source>
        <dbReference type="EMBL" id="MCJ2178308.1"/>
    </source>
</evidence>
<reference evidence="2" key="1">
    <citation type="submission" date="2022-03" db="EMBL/GenBank/DDBJ databases">
        <title>Identification of a novel bacterium isolated from mangrove sediments.</title>
        <authorList>
            <person name="Pan X."/>
        </authorList>
    </citation>
    <scope>NUCLEOTIDE SEQUENCE</scope>
    <source>
        <strain evidence="2">B2580</strain>
    </source>
</reference>
<dbReference type="RefSeq" id="WP_243992212.1">
    <property type="nucleotide sequence ID" value="NZ_JALHLE010000007.1"/>
</dbReference>
<protein>
    <submittedName>
        <fullName evidence="2">Helix-turn-helix transcriptional regulator</fullName>
    </submittedName>
</protein>
<dbReference type="EMBL" id="JALHLE010000007">
    <property type="protein sequence ID" value="MCJ2178308.1"/>
    <property type="molecule type" value="Genomic_DNA"/>
</dbReference>
<feature type="domain" description="HTH luxR-type" evidence="1">
    <location>
        <begin position="309"/>
        <end position="366"/>
    </location>
</feature>
<sequence>MLTGEDADTLLVPLIEGLAEDPPWGGFLDALRARVSGDYASLVFRPLPFGTPEARVIHLYSGQAFPPDLAQHHRENLNRMDPMPHHDMREGRTYRLNELLQPGDPDHETYMSELLVPAGMNHLRMIRFTERGGVSGWITVTRRKGEFAPDVDGLLEALAPHMRAALASFVALERERMTASVAKEAVRRMNFGWLTLDREGRVLNADAHGAQMLAAAGRLSRGKDGRLTARDPQLRRQLLDAIAGLSGNPQARPRALVLSREPWLDLLMVPSGQSPDTAQATTQAEPAIVCYLHADNWSSADRCEQLAQLFDLAPSEARLALALSRGMSISEAAPDLGLTVESARTYSKRIYAKTGARGQADLVRFIHRSVLVIA</sequence>
<dbReference type="Proteomes" id="UP001162880">
    <property type="component" value="Unassembled WGS sequence"/>
</dbReference>
<keyword evidence="3" id="KW-1185">Reference proteome</keyword>
<comment type="caution">
    <text evidence="2">The sequence shown here is derived from an EMBL/GenBank/DDBJ whole genome shotgun (WGS) entry which is preliminary data.</text>
</comment>
<gene>
    <name evidence="2" type="ORF">MTR64_07015</name>
</gene>
<dbReference type="InterPro" id="IPR036388">
    <property type="entry name" value="WH-like_DNA-bd_sf"/>
</dbReference>
<evidence type="ECO:0000259" key="1">
    <source>
        <dbReference type="SMART" id="SM00421"/>
    </source>
</evidence>
<evidence type="ECO:0000313" key="3">
    <source>
        <dbReference type="Proteomes" id="UP001162880"/>
    </source>
</evidence>
<proteinExistence type="predicted"/>
<dbReference type="InterPro" id="IPR016032">
    <property type="entry name" value="Sig_transdc_resp-reg_C-effctor"/>
</dbReference>
<dbReference type="InterPro" id="IPR000792">
    <property type="entry name" value="Tscrpt_reg_LuxR_C"/>
</dbReference>
<name>A0ABT0B083_9SPHN</name>
<dbReference type="Gene3D" id="1.10.10.10">
    <property type="entry name" value="Winged helix-like DNA-binding domain superfamily/Winged helix DNA-binding domain"/>
    <property type="match status" value="1"/>
</dbReference>